<feature type="domain" description="DUF397" evidence="1">
    <location>
        <begin position="9"/>
        <end position="27"/>
    </location>
</feature>
<comment type="caution">
    <text evidence="2">The sequence shown here is derived from an EMBL/GenBank/DDBJ whole genome shotgun (WGS) entry which is preliminary data.</text>
</comment>
<gene>
    <name evidence="2" type="ORF">GCM10010422_67710</name>
</gene>
<proteinExistence type="predicted"/>
<sequence length="90" mass="9686">MRAIDLSSLTWRKSSYSNSEGGACVEVSDDLLQTADWRKSSYSNSDGGACLEFADNLPLVPVRDSKDTTRTPLLFGAPAWAAFVAGVKRG</sequence>
<reference evidence="3" key="1">
    <citation type="journal article" date="2019" name="Int. J. Syst. Evol. Microbiol.">
        <title>The Global Catalogue of Microorganisms (GCM) 10K type strain sequencing project: providing services to taxonomists for standard genome sequencing and annotation.</title>
        <authorList>
            <consortium name="The Broad Institute Genomics Platform"/>
            <consortium name="The Broad Institute Genome Sequencing Center for Infectious Disease"/>
            <person name="Wu L."/>
            <person name="Ma J."/>
        </authorList>
    </citation>
    <scope>NUCLEOTIDE SEQUENCE [LARGE SCALE GENOMIC DNA]</scope>
    <source>
        <strain evidence="3">JCM 6923</strain>
    </source>
</reference>
<evidence type="ECO:0000313" key="2">
    <source>
        <dbReference type="EMBL" id="GAA2507089.1"/>
    </source>
</evidence>
<keyword evidence="3" id="KW-1185">Reference proteome</keyword>
<feature type="domain" description="DUF397" evidence="1">
    <location>
        <begin position="35"/>
        <end position="88"/>
    </location>
</feature>
<dbReference type="RefSeq" id="WP_346078210.1">
    <property type="nucleotide sequence ID" value="NZ_BAAATL010000039.1"/>
</dbReference>
<dbReference type="Pfam" id="PF04149">
    <property type="entry name" value="DUF397"/>
    <property type="match status" value="2"/>
</dbReference>
<evidence type="ECO:0000259" key="1">
    <source>
        <dbReference type="Pfam" id="PF04149"/>
    </source>
</evidence>
<evidence type="ECO:0000313" key="3">
    <source>
        <dbReference type="Proteomes" id="UP001501721"/>
    </source>
</evidence>
<dbReference type="InterPro" id="IPR007278">
    <property type="entry name" value="DUF397"/>
</dbReference>
<protein>
    <submittedName>
        <fullName evidence="2">DUF397 domain-containing protein</fullName>
    </submittedName>
</protein>
<organism evidence="2 3">
    <name type="scientific">Streptomyces graminearus</name>
    <dbReference type="NCBI Taxonomy" id="284030"/>
    <lineage>
        <taxon>Bacteria</taxon>
        <taxon>Bacillati</taxon>
        <taxon>Actinomycetota</taxon>
        <taxon>Actinomycetes</taxon>
        <taxon>Kitasatosporales</taxon>
        <taxon>Streptomycetaceae</taxon>
        <taxon>Streptomyces</taxon>
    </lineage>
</organism>
<name>A0ABP5ZYI0_9ACTN</name>
<accession>A0ABP5ZYI0</accession>
<dbReference type="EMBL" id="BAAATL010000039">
    <property type="protein sequence ID" value="GAA2507089.1"/>
    <property type="molecule type" value="Genomic_DNA"/>
</dbReference>
<dbReference type="Proteomes" id="UP001501721">
    <property type="component" value="Unassembled WGS sequence"/>
</dbReference>